<dbReference type="EMBL" id="JAIGNQ010000004">
    <property type="protein sequence ID" value="MBX7489827.1"/>
    <property type="molecule type" value="Genomic_DNA"/>
</dbReference>
<sequence>MKNTSPGCIAVVEDHPSLCDAIVNLLESVGHDARGFHSAEDFLESGVESDTRCLITDIQMPGMDGFELVALLRRTRPDLPVIFMTARDEADLMAKAEGIGFREFYRKPLKDSDLLNCVGDCLGE</sequence>
<dbReference type="Proteomes" id="UP000776651">
    <property type="component" value="Unassembled WGS sequence"/>
</dbReference>
<evidence type="ECO:0000256" key="1">
    <source>
        <dbReference type="ARBA" id="ARBA00022553"/>
    </source>
</evidence>
<dbReference type="SUPFAM" id="SSF52172">
    <property type="entry name" value="CheY-like"/>
    <property type="match status" value="1"/>
</dbReference>
<comment type="caution">
    <text evidence="4">The sequence shown here is derived from an EMBL/GenBank/DDBJ whole genome shotgun (WGS) entry which is preliminary data.</text>
</comment>
<proteinExistence type="predicted"/>
<evidence type="ECO:0000256" key="2">
    <source>
        <dbReference type="PROSITE-ProRule" id="PRU00169"/>
    </source>
</evidence>
<feature type="domain" description="Response regulatory" evidence="3">
    <location>
        <begin position="8"/>
        <end position="122"/>
    </location>
</feature>
<organism evidence="4 5">
    <name type="scientific">Qipengyuania pacifica</name>
    <dbReference type="NCBI Taxonomy" id="2860199"/>
    <lineage>
        <taxon>Bacteria</taxon>
        <taxon>Pseudomonadati</taxon>
        <taxon>Pseudomonadota</taxon>
        <taxon>Alphaproteobacteria</taxon>
        <taxon>Sphingomonadales</taxon>
        <taxon>Erythrobacteraceae</taxon>
        <taxon>Qipengyuania</taxon>
    </lineage>
</organism>
<evidence type="ECO:0000259" key="3">
    <source>
        <dbReference type="PROSITE" id="PS50110"/>
    </source>
</evidence>
<dbReference type="RefSeq" id="WP_221598895.1">
    <property type="nucleotide sequence ID" value="NZ_JAIGNQ010000004.1"/>
</dbReference>
<keyword evidence="1 2" id="KW-0597">Phosphoprotein</keyword>
<dbReference type="Pfam" id="PF00072">
    <property type="entry name" value="Response_reg"/>
    <property type="match status" value="1"/>
</dbReference>
<dbReference type="SMART" id="SM00448">
    <property type="entry name" value="REC"/>
    <property type="match status" value="1"/>
</dbReference>
<name>A0ABS7JKA2_9SPHN</name>
<dbReference type="PANTHER" id="PTHR44591:SF25">
    <property type="entry name" value="CHEMOTAXIS TWO-COMPONENT RESPONSE REGULATOR"/>
    <property type="match status" value="1"/>
</dbReference>
<accession>A0ABS7JKA2</accession>
<dbReference type="InterPro" id="IPR001789">
    <property type="entry name" value="Sig_transdc_resp-reg_receiver"/>
</dbReference>
<dbReference type="PROSITE" id="PS50110">
    <property type="entry name" value="RESPONSE_REGULATORY"/>
    <property type="match status" value="1"/>
</dbReference>
<evidence type="ECO:0000313" key="5">
    <source>
        <dbReference type="Proteomes" id="UP000776651"/>
    </source>
</evidence>
<protein>
    <submittedName>
        <fullName evidence="4">Response regulator</fullName>
    </submittedName>
</protein>
<keyword evidence="5" id="KW-1185">Reference proteome</keyword>
<dbReference type="InterPro" id="IPR011006">
    <property type="entry name" value="CheY-like_superfamily"/>
</dbReference>
<dbReference type="Gene3D" id="3.40.50.2300">
    <property type="match status" value="1"/>
</dbReference>
<evidence type="ECO:0000313" key="4">
    <source>
        <dbReference type="EMBL" id="MBX7489827.1"/>
    </source>
</evidence>
<gene>
    <name evidence="4" type="ORF">K3177_15065</name>
</gene>
<dbReference type="PANTHER" id="PTHR44591">
    <property type="entry name" value="STRESS RESPONSE REGULATOR PROTEIN 1"/>
    <property type="match status" value="1"/>
</dbReference>
<reference evidence="4 5" key="1">
    <citation type="submission" date="2021-08" db="EMBL/GenBank/DDBJ databases">
        <title>Comparative Genomics Analysis of the Genus Qipengyuania Reveals Extensive Genetic Diversity and Metabolic Versatility, Including the Description of Fifteen Novel Species.</title>
        <authorList>
            <person name="Liu Y."/>
        </authorList>
    </citation>
    <scope>NUCLEOTIDE SEQUENCE [LARGE SCALE GENOMIC DNA]</scope>
    <source>
        <strain evidence="4 5">GH25</strain>
    </source>
</reference>
<dbReference type="InterPro" id="IPR050595">
    <property type="entry name" value="Bact_response_regulator"/>
</dbReference>
<feature type="modified residue" description="4-aspartylphosphate" evidence="2">
    <location>
        <position position="57"/>
    </location>
</feature>